<comment type="similarity">
    <text evidence="1">Belongs to the protein kinase superfamily.</text>
</comment>
<dbReference type="Proteomes" id="UP000265020">
    <property type="component" value="Unassembled WGS sequence"/>
</dbReference>
<evidence type="ECO:0000256" key="1">
    <source>
        <dbReference type="ARBA" id="ARBA00038349"/>
    </source>
</evidence>
<feature type="compositionally biased region" description="Polar residues" evidence="2">
    <location>
        <begin position="278"/>
        <end position="287"/>
    </location>
</feature>
<dbReference type="InterPro" id="IPR051511">
    <property type="entry name" value="MitoQC_Scaffold_Kinases"/>
</dbReference>
<dbReference type="GO" id="GO:0004672">
    <property type="term" value="F:protein kinase activity"/>
    <property type="evidence" value="ECO:0007669"/>
    <property type="project" value="TreeGrafter"/>
</dbReference>
<accession>A0A3Q2D860</accession>
<reference evidence="3" key="2">
    <citation type="submission" date="2025-09" db="UniProtKB">
        <authorList>
            <consortium name="Ensembl"/>
        </authorList>
    </citation>
    <scope>IDENTIFICATION</scope>
</reference>
<dbReference type="RefSeq" id="XP_015238130.1">
    <property type="nucleotide sequence ID" value="XM_015382644.1"/>
</dbReference>
<name>A0A3Q2D860_CYPVA</name>
<evidence type="ECO:0000256" key="2">
    <source>
        <dbReference type="SAM" id="MobiDB-lite"/>
    </source>
</evidence>
<dbReference type="CTD" id="374872"/>
<organism evidence="3 4">
    <name type="scientific">Cyprinodon variegatus</name>
    <name type="common">Sheepshead minnow</name>
    <dbReference type="NCBI Taxonomy" id="28743"/>
    <lineage>
        <taxon>Eukaryota</taxon>
        <taxon>Metazoa</taxon>
        <taxon>Chordata</taxon>
        <taxon>Craniata</taxon>
        <taxon>Vertebrata</taxon>
        <taxon>Euteleostomi</taxon>
        <taxon>Actinopterygii</taxon>
        <taxon>Neopterygii</taxon>
        <taxon>Teleostei</taxon>
        <taxon>Neoteleostei</taxon>
        <taxon>Acanthomorphata</taxon>
        <taxon>Ovalentaria</taxon>
        <taxon>Atherinomorphae</taxon>
        <taxon>Cyprinodontiformes</taxon>
        <taxon>Cyprinodontidae</taxon>
        <taxon>Cyprinodon</taxon>
    </lineage>
</organism>
<dbReference type="PANTHER" id="PTHR22972">
    <property type="entry name" value="SERINE/THREONINE PROTEIN KINASE"/>
    <property type="match status" value="1"/>
</dbReference>
<proteinExistence type="inferred from homology"/>
<dbReference type="GeneID" id="107089712"/>
<feature type="region of interest" description="Disordered" evidence="2">
    <location>
        <begin position="278"/>
        <end position="307"/>
    </location>
</feature>
<feature type="compositionally biased region" description="Basic and acidic residues" evidence="2">
    <location>
        <begin position="1"/>
        <end position="10"/>
    </location>
</feature>
<keyword evidence="4" id="KW-1185">Reference proteome</keyword>
<dbReference type="OMA" id="ALDWEDC"/>
<protein>
    <submittedName>
        <fullName evidence="3">Pseudopodium-enriched atypical kinase 1-like</fullName>
    </submittedName>
</protein>
<evidence type="ECO:0000313" key="3">
    <source>
        <dbReference type="Ensembl" id="ENSCVAP00000014767.1"/>
    </source>
</evidence>
<dbReference type="OrthoDB" id="8777612at2759"/>
<feature type="region of interest" description="Disordered" evidence="2">
    <location>
        <begin position="1"/>
        <end position="34"/>
    </location>
</feature>
<dbReference type="KEGG" id="cvg:107089712"/>
<reference evidence="3" key="1">
    <citation type="submission" date="2025-08" db="UniProtKB">
        <authorList>
            <consortium name="Ensembl"/>
        </authorList>
    </citation>
    <scope>IDENTIFICATION</scope>
</reference>
<dbReference type="PANTHER" id="PTHR22972:SF5">
    <property type="entry name" value="INACTIVE TYROSINE-PROTEIN KINASE PEAK1"/>
    <property type="match status" value="1"/>
</dbReference>
<dbReference type="STRING" id="28743.ENSCVAP00000014767"/>
<sequence length="561" mass="62853">MASASRERDQPPILPVKQHRRSSMESDSVFSPTGFQHPSLGYSDVFSQPTDCHAAQCPIHQRYDPFKHQMRFFSDGTPPPVPKKRLTRTLSLPGIDPPAPCSLSPLSPLPRHPQNFDNPLYMMAPIPGTFISEESEDFKPARSPNSLPSFSQLSFATPDEDLFSIFGNFQDQDVVSERIQHHQLLFLRSMAQGVIDRSLLVKEKEPDTYKPQDFLLSQGAKPKTVGDKTYYSLQSPKFPGRVLGLRVCKGTKSAPSARRKERLHANVQDVLAYFQPSINEESPTNDLPTCAESDCRASNPPDRGSNETVESLLQRGHCVSIERDLPHTSLEDFVLDSCSCKDYERQVCVLLLQVLMGSHHLYNSGTAAELRPREILLVWPNRERSQGLETQEGDGPRVQELWRKYGSPCVLVVPQSAASSAPQPLTAIKYQIGALIQFCLRQREGPIEAYQSLYRKGLQHFTSLLQSDSSPQVTDIIAMLQVLLWGPQVSVFEQKGFSTMLAVQRWLTVKRALLVMKLAEVGLIQDQSGLNWEVLMCLKYLSFTDSETVVGVGTQLCSILR</sequence>
<dbReference type="GeneTree" id="ENSGT00610000087460"/>
<dbReference type="Ensembl" id="ENSCVAT00000022671.1">
    <property type="protein sequence ID" value="ENSCVAP00000014767.1"/>
    <property type="gene ID" value="ENSCVAG00000017460.1"/>
</dbReference>
<dbReference type="AlphaFoldDB" id="A0A3Q2D860"/>
<evidence type="ECO:0000313" key="4">
    <source>
        <dbReference type="Proteomes" id="UP000265020"/>
    </source>
</evidence>
<feature type="compositionally biased region" description="Polar residues" evidence="2">
    <location>
        <begin position="25"/>
        <end position="34"/>
    </location>
</feature>